<keyword evidence="3" id="KW-0479">Metal-binding</keyword>
<name>A0AA86V8T9_9FABA</name>
<evidence type="ECO:0000259" key="9">
    <source>
        <dbReference type="PROSITE" id="PS00498"/>
    </source>
</evidence>
<evidence type="ECO:0000313" key="11">
    <source>
        <dbReference type="Proteomes" id="UP001189624"/>
    </source>
</evidence>
<dbReference type="InterPro" id="IPR022739">
    <property type="entry name" value="Polyphenol_oxidase_cen"/>
</dbReference>
<sequence>MKALPDDDPRSFIQQAKVHCAYCNGAYHLSNPFQDTKLDIHRSWFFFPFHRVYIYFFERILGSLIGDPSFALPFWNWDSIEGMQMPSYLAIPNSSLYHKLRNQKHLPPHVINLNYGAHDNNDVPSHQQVSYNLAIMYKQMVLASTTELFMGSPFRLGENPRPGIGSVEAAPHNTVHTWVGSADTPHHEDMGTFYTAARDPIFYIHHSNLDRMWELWKTLGEGRRDYSDQDWLDSEFFFYDENANFVRVKVRDCVDTKKLGYVYQDVDLPWLHTPPTSRKSKLLRQTKKAQRRSSKPSKFPLVLDSITSVIVKRPKKWRSKEEKEQEEEVLVIEGIEFDSDKFVKFDVHVDDDEDRLSDPDQTEFVGSFVNLLHRYGHKISSSFKVGISKVLEILEAEEDDHVLVTLVPKMGKGDLIIHSIKIEFIPK</sequence>
<dbReference type="PANTHER" id="PTHR11474">
    <property type="entry name" value="TYROSINASE FAMILY MEMBER"/>
    <property type="match status" value="1"/>
</dbReference>
<proteinExistence type="inferred from homology"/>
<dbReference type="InterPro" id="IPR008922">
    <property type="entry name" value="Di-copper_centre_dom_sf"/>
</dbReference>
<dbReference type="Proteomes" id="UP001189624">
    <property type="component" value="Chromosome 1"/>
</dbReference>
<evidence type="ECO:0000256" key="5">
    <source>
        <dbReference type="ARBA" id="ARBA00023002"/>
    </source>
</evidence>
<dbReference type="Gramene" id="rna-AYBTSS11_LOCUS1024">
    <property type="protein sequence ID" value="CAJ1816034.1"/>
    <property type="gene ID" value="gene-AYBTSS11_LOCUS1024"/>
</dbReference>
<evidence type="ECO:0000256" key="2">
    <source>
        <dbReference type="ARBA" id="ARBA00009928"/>
    </source>
</evidence>
<evidence type="ECO:0000256" key="3">
    <source>
        <dbReference type="ARBA" id="ARBA00022723"/>
    </source>
</evidence>
<keyword evidence="5" id="KW-0560">Oxidoreductase</keyword>
<evidence type="ECO:0000256" key="6">
    <source>
        <dbReference type="ARBA" id="ARBA00023008"/>
    </source>
</evidence>
<dbReference type="EMBL" id="OY731398">
    <property type="protein sequence ID" value="CAJ1816034.1"/>
    <property type="molecule type" value="Genomic_DNA"/>
</dbReference>
<protein>
    <recommendedName>
        <fullName evidence="9">Tyrosinase copper-binding domain-containing protein</fullName>
    </recommendedName>
</protein>
<dbReference type="Pfam" id="PF00264">
    <property type="entry name" value="Tyrosinase"/>
    <property type="match status" value="1"/>
</dbReference>
<organism evidence="10 11">
    <name type="scientific">Sphenostylis stenocarpa</name>
    <dbReference type="NCBI Taxonomy" id="92480"/>
    <lineage>
        <taxon>Eukaryota</taxon>
        <taxon>Viridiplantae</taxon>
        <taxon>Streptophyta</taxon>
        <taxon>Embryophyta</taxon>
        <taxon>Tracheophyta</taxon>
        <taxon>Spermatophyta</taxon>
        <taxon>Magnoliopsida</taxon>
        <taxon>eudicotyledons</taxon>
        <taxon>Gunneridae</taxon>
        <taxon>Pentapetalae</taxon>
        <taxon>rosids</taxon>
        <taxon>fabids</taxon>
        <taxon>Fabales</taxon>
        <taxon>Fabaceae</taxon>
        <taxon>Papilionoideae</taxon>
        <taxon>50 kb inversion clade</taxon>
        <taxon>NPAAA clade</taxon>
        <taxon>indigoferoid/millettioid clade</taxon>
        <taxon>Phaseoleae</taxon>
        <taxon>Sphenostylis</taxon>
    </lineage>
</organism>
<feature type="domain" description="Tyrosinase copper-binding" evidence="9">
    <location>
        <begin position="199"/>
        <end position="210"/>
    </location>
</feature>
<dbReference type="InterPro" id="IPR013788">
    <property type="entry name" value="Hemocyanin/hexamerin"/>
</dbReference>
<dbReference type="PROSITE" id="PS00498">
    <property type="entry name" value="TYROSINASE_2"/>
    <property type="match status" value="1"/>
</dbReference>
<evidence type="ECO:0000313" key="10">
    <source>
        <dbReference type="EMBL" id="CAJ1816034.1"/>
    </source>
</evidence>
<dbReference type="AlphaFoldDB" id="A0AA86V8T9"/>
<accession>A0AA86V8T9</accession>
<keyword evidence="6" id="KW-0186">Copper</keyword>
<gene>
    <name evidence="10" type="ORF">AYBTSS11_LOCUS1024</name>
</gene>
<evidence type="ECO:0000256" key="1">
    <source>
        <dbReference type="ARBA" id="ARBA00001973"/>
    </source>
</evidence>
<reference evidence="10" key="1">
    <citation type="submission" date="2023-10" db="EMBL/GenBank/DDBJ databases">
        <authorList>
            <person name="Domelevo Entfellner J.-B."/>
        </authorList>
    </citation>
    <scope>NUCLEOTIDE SEQUENCE</scope>
</reference>
<dbReference type="InterPro" id="IPR002227">
    <property type="entry name" value="Tyrosinase_Cu-bd"/>
</dbReference>
<dbReference type="Pfam" id="PF12142">
    <property type="entry name" value="PPO1_DWL"/>
    <property type="match status" value="1"/>
</dbReference>
<dbReference type="Pfam" id="PF12143">
    <property type="entry name" value="PPO1_KFDV"/>
    <property type="match status" value="1"/>
</dbReference>
<dbReference type="InterPro" id="IPR050316">
    <property type="entry name" value="Tyrosinase/Hemocyanin"/>
</dbReference>
<dbReference type="PANTHER" id="PTHR11474:SF76">
    <property type="entry name" value="SHKT DOMAIN-CONTAINING PROTEIN"/>
    <property type="match status" value="1"/>
</dbReference>
<dbReference type="InterPro" id="IPR022740">
    <property type="entry name" value="Polyphenol_oxidase_C"/>
</dbReference>
<evidence type="ECO:0000256" key="8">
    <source>
        <dbReference type="SAM" id="MobiDB-lite"/>
    </source>
</evidence>
<keyword evidence="11" id="KW-1185">Reference proteome</keyword>
<keyword evidence="4" id="KW-0883">Thioether bond</keyword>
<feature type="compositionally biased region" description="Basic residues" evidence="8">
    <location>
        <begin position="278"/>
        <end position="295"/>
    </location>
</feature>
<keyword evidence="7" id="KW-1015">Disulfide bond</keyword>
<evidence type="ECO:0000256" key="7">
    <source>
        <dbReference type="ARBA" id="ARBA00023157"/>
    </source>
</evidence>
<comment type="similarity">
    <text evidence="2">Belongs to the tyrosinase family.</text>
</comment>
<dbReference type="PRINTS" id="PR00092">
    <property type="entry name" value="TYROSINASE"/>
</dbReference>
<comment type="cofactor">
    <cofactor evidence="1">
        <name>Cu(2+)</name>
        <dbReference type="ChEBI" id="CHEBI:29036"/>
    </cofactor>
</comment>
<dbReference type="PROSITE" id="PS00210">
    <property type="entry name" value="HEMOCYANIN_2"/>
    <property type="match status" value="1"/>
</dbReference>
<dbReference type="Gene3D" id="1.10.1280.10">
    <property type="entry name" value="Di-copper center containing domain from catechol oxidase"/>
    <property type="match status" value="1"/>
</dbReference>
<feature type="region of interest" description="Disordered" evidence="8">
    <location>
        <begin position="277"/>
        <end position="296"/>
    </location>
</feature>
<dbReference type="GO" id="GO:0046872">
    <property type="term" value="F:metal ion binding"/>
    <property type="evidence" value="ECO:0007669"/>
    <property type="project" value="UniProtKB-KW"/>
</dbReference>
<evidence type="ECO:0000256" key="4">
    <source>
        <dbReference type="ARBA" id="ARBA00022784"/>
    </source>
</evidence>
<dbReference type="GO" id="GO:0004097">
    <property type="term" value="F:catechol oxidase activity"/>
    <property type="evidence" value="ECO:0007669"/>
    <property type="project" value="InterPro"/>
</dbReference>
<dbReference type="SUPFAM" id="SSF48056">
    <property type="entry name" value="Di-copper centre-containing domain"/>
    <property type="match status" value="1"/>
</dbReference>